<dbReference type="AlphaFoldDB" id="A0A2K2DHZ2"/>
<name>A0A2K2DHZ2_BRADI</name>
<protein>
    <submittedName>
        <fullName evidence="1 2">Uncharacterized protein</fullName>
    </submittedName>
</protein>
<proteinExistence type="predicted"/>
<accession>A0A2K2DHZ2</accession>
<evidence type="ECO:0000313" key="2">
    <source>
        <dbReference type="EnsemblPlants" id="PNT73888"/>
    </source>
</evidence>
<evidence type="ECO:0000313" key="3">
    <source>
        <dbReference type="Proteomes" id="UP000008810"/>
    </source>
</evidence>
<dbReference type="InParanoid" id="A0A2K2DHZ2"/>
<sequence length="125" mass="14217">MPYFILHGPRPPLDSTFSVDLSSIVLDARGKTVLSAIYTSFSDPVIPHVFTCRPAARTQVNSGLLLQNYSASGKSWRNIQVIWDSATALCHRWKLLCKKVALEMLENFTRAMEHRRSDLLRIAWN</sequence>
<dbReference type="Proteomes" id="UP000008810">
    <property type="component" value="Chromosome 1"/>
</dbReference>
<reference evidence="2" key="3">
    <citation type="submission" date="2018-08" db="UniProtKB">
        <authorList>
            <consortium name="EnsemblPlants"/>
        </authorList>
    </citation>
    <scope>IDENTIFICATION</scope>
    <source>
        <strain evidence="2">cv. Bd21</strain>
    </source>
</reference>
<dbReference type="EnsemblPlants" id="PNT73888">
    <property type="protein sequence ID" value="PNT73888"/>
    <property type="gene ID" value="BRADI_1g03633v3"/>
</dbReference>
<keyword evidence="3" id="KW-1185">Reference proteome</keyword>
<reference evidence="1" key="2">
    <citation type="submission" date="2017-06" db="EMBL/GenBank/DDBJ databases">
        <title>WGS assembly of Brachypodium distachyon.</title>
        <authorList>
            <consortium name="The International Brachypodium Initiative"/>
            <person name="Lucas S."/>
            <person name="Harmon-Smith M."/>
            <person name="Lail K."/>
            <person name="Tice H."/>
            <person name="Grimwood J."/>
            <person name="Bruce D."/>
            <person name="Barry K."/>
            <person name="Shu S."/>
            <person name="Lindquist E."/>
            <person name="Wang M."/>
            <person name="Pitluck S."/>
            <person name="Vogel J.P."/>
            <person name="Garvin D.F."/>
            <person name="Mockler T.C."/>
            <person name="Schmutz J."/>
            <person name="Rokhsar D."/>
            <person name="Bevan M.W."/>
        </authorList>
    </citation>
    <scope>NUCLEOTIDE SEQUENCE</scope>
    <source>
        <strain evidence="1">Bd21</strain>
    </source>
</reference>
<dbReference type="Gramene" id="PNT73888">
    <property type="protein sequence ID" value="PNT73888"/>
    <property type="gene ID" value="BRADI_1g03633v3"/>
</dbReference>
<gene>
    <name evidence="1" type="ORF">BRADI_1g03633v3</name>
</gene>
<reference evidence="1 2" key="1">
    <citation type="journal article" date="2010" name="Nature">
        <title>Genome sequencing and analysis of the model grass Brachypodium distachyon.</title>
        <authorList>
            <consortium name="International Brachypodium Initiative"/>
        </authorList>
    </citation>
    <scope>NUCLEOTIDE SEQUENCE [LARGE SCALE GENOMIC DNA]</scope>
    <source>
        <strain evidence="1 2">Bd21</strain>
    </source>
</reference>
<evidence type="ECO:0000313" key="1">
    <source>
        <dbReference type="EMBL" id="PNT73888.1"/>
    </source>
</evidence>
<organism evidence="1">
    <name type="scientific">Brachypodium distachyon</name>
    <name type="common">Purple false brome</name>
    <name type="synonym">Trachynia distachya</name>
    <dbReference type="NCBI Taxonomy" id="15368"/>
    <lineage>
        <taxon>Eukaryota</taxon>
        <taxon>Viridiplantae</taxon>
        <taxon>Streptophyta</taxon>
        <taxon>Embryophyta</taxon>
        <taxon>Tracheophyta</taxon>
        <taxon>Spermatophyta</taxon>
        <taxon>Magnoliopsida</taxon>
        <taxon>Liliopsida</taxon>
        <taxon>Poales</taxon>
        <taxon>Poaceae</taxon>
        <taxon>BOP clade</taxon>
        <taxon>Pooideae</taxon>
        <taxon>Stipodae</taxon>
        <taxon>Brachypodieae</taxon>
        <taxon>Brachypodium</taxon>
    </lineage>
</organism>
<dbReference type="EMBL" id="CM000880">
    <property type="protein sequence ID" value="PNT73888.1"/>
    <property type="molecule type" value="Genomic_DNA"/>
</dbReference>